<feature type="signal peptide" evidence="2">
    <location>
        <begin position="1"/>
        <end position="23"/>
    </location>
</feature>
<evidence type="ECO:0000313" key="3">
    <source>
        <dbReference type="EMBL" id="RDI58206.1"/>
    </source>
</evidence>
<reference evidence="4 6" key="1">
    <citation type="journal article" date="2015" name="Stand. Genomic Sci.">
        <title>Genomic Encyclopedia of Bacterial and Archaeal Type Strains, Phase III: the genomes of soil and plant-associated and newly described type strains.</title>
        <authorList>
            <person name="Whitman W.B."/>
            <person name="Woyke T."/>
            <person name="Klenk H.P."/>
            <person name="Zhou Y."/>
            <person name="Lilburn T.G."/>
            <person name="Beck B.J."/>
            <person name="De Vos P."/>
            <person name="Vandamme P."/>
            <person name="Eisen J.A."/>
            <person name="Garrity G."/>
            <person name="Hugenholtz P."/>
            <person name="Kyrpides N.C."/>
        </authorList>
    </citation>
    <scope>NUCLEOTIDE SEQUENCE [LARGE SCALE GENOMIC DNA]</scope>
    <source>
        <strain evidence="4 6">CGMCC 1.5380</strain>
    </source>
</reference>
<evidence type="ECO:0000313" key="5">
    <source>
        <dbReference type="Proteomes" id="UP000254518"/>
    </source>
</evidence>
<feature type="chain" id="PRO_5023091962" description="Secreted protein with PEP-CTERM sorting signal" evidence="2">
    <location>
        <begin position="24"/>
        <end position="71"/>
    </location>
</feature>
<proteinExistence type="predicted"/>
<name>A0A562Q5I6_9FLAO</name>
<protein>
    <recommendedName>
        <fullName evidence="7">Secreted protein with PEP-CTERM sorting signal</fullName>
    </recommendedName>
</protein>
<reference evidence="4" key="3">
    <citation type="submission" date="2019-07" db="EMBL/GenBank/DDBJ databases">
        <authorList>
            <person name="Whitman W."/>
            <person name="Huntemann M."/>
            <person name="Clum A."/>
            <person name="Pillay M."/>
            <person name="Palaniappan K."/>
            <person name="Varghese N."/>
            <person name="Mikhailova N."/>
            <person name="Stamatis D."/>
            <person name="Reddy T."/>
            <person name="Daum C."/>
            <person name="Shapiro N."/>
            <person name="Ivanova N."/>
            <person name="Kyrpides N."/>
            <person name="Woyke T."/>
        </authorList>
    </citation>
    <scope>NUCLEOTIDE SEQUENCE</scope>
    <source>
        <strain evidence="4">CGMCC 1.5380</strain>
    </source>
</reference>
<keyword evidence="5" id="KW-1185">Reference proteome</keyword>
<gene>
    <name evidence="3" type="ORF">DFR66_101131</name>
    <name evidence="4" type="ORF">IQ02_00129</name>
</gene>
<evidence type="ECO:0000313" key="6">
    <source>
        <dbReference type="Proteomes" id="UP000321392"/>
    </source>
</evidence>
<evidence type="ECO:0000313" key="4">
    <source>
        <dbReference type="EMBL" id="TWI51993.1"/>
    </source>
</evidence>
<keyword evidence="1" id="KW-1133">Transmembrane helix</keyword>
<keyword evidence="1" id="KW-0472">Membrane</keyword>
<dbReference type="RefSeq" id="WP_208630917.1">
    <property type="nucleotide sequence ID" value="NZ_QQBA01000001.1"/>
</dbReference>
<evidence type="ECO:0008006" key="7">
    <source>
        <dbReference type="Google" id="ProtNLM"/>
    </source>
</evidence>
<reference evidence="3 5" key="2">
    <citation type="submission" date="2018-07" db="EMBL/GenBank/DDBJ databases">
        <title>Genomic Encyclopedia of Type Strains, Phase IV (KMG-IV): sequencing the most valuable type-strain genomes for metagenomic binning, comparative biology and taxonomic classification.</title>
        <authorList>
            <person name="Goeker M."/>
        </authorList>
    </citation>
    <scope>NUCLEOTIDE SEQUENCE [LARGE SCALE GENOMIC DNA]</scope>
    <source>
        <strain evidence="3 5">DSM 19728</strain>
    </source>
</reference>
<dbReference type="AlphaFoldDB" id="A0A562Q5I6"/>
<feature type="transmembrane region" description="Helical" evidence="1">
    <location>
        <begin position="47"/>
        <end position="62"/>
    </location>
</feature>
<keyword evidence="1" id="KW-0812">Transmembrane</keyword>
<dbReference type="EMBL" id="VLKX01000001">
    <property type="protein sequence ID" value="TWI51993.1"/>
    <property type="molecule type" value="Genomic_DNA"/>
</dbReference>
<dbReference type="Proteomes" id="UP000254518">
    <property type="component" value="Unassembled WGS sequence"/>
</dbReference>
<evidence type="ECO:0000256" key="1">
    <source>
        <dbReference type="SAM" id="Phobius"/>
    </source>
</evidence>
<sequence length="71" mass="8042">MKNILLKLYCTLFCLLSSVMVFAQIGDDTSDGDLESVEPTVPINGKLIFLAIAGIIFAYYTFRKYRKEQTI</sequence>
<dbReference type="Proteomes" id="UP000321392">
    <property type="component" value="Unassembled WGS sequence"/>
</dbReference>
<comment type="caution">
    <text evidence="4">The sequence shown here is derived from an EMBL/GenBank/DDBJ whole genome shotgun (WGS) entry which is preliminary data.</text>
</comment>
<accession>A0A562Q5I6</accession>
<dbReference type="EMBL" id="QQBA01000001">
    <property type="protein sequence ID" value="RDI58206.1"/>
    <property type="molecule type" value="Genomic_DNA"/>
</dbReference>
<keyword evidence="2" id="KW-0732">Signal</keyword>
<organism evidence="4 6">
    <name type="scientific">Flavobacterium glaciei</name>
    <dbReference type="NCBI Taxonomy" id="386300"/>
    <lineage>
        <taxon>Bacteria</taxon>
        <taxon>Pseudomonadati</taxon>
        <taxon>Bacteroidota</taxon>
        <taxon>Flavobacteriia</taxon>
        <taxon>Flavobacteriales</taxon>
        <taxon>Flavobacteriaceae</taxon>
        <taxon>Flavobacterium</taxon>
    </lineage>
</organism>
<evidence type="ECO:0000256" key="2">
    <source>
        <dbReference type="SAM" id="SignalP"/>
    </source>
</evidence>